<protein>
    <submittedName>
        <fullName evidence="3">GCN5-related N-acetyltransferase</fullName>
    </submittedName>
</protein>
<sequence length="97" mass="10777">MVDVVEVTQEERFEARRDGELLGFAAYTLDRGTVVLTHTEVFPEHEGQGVAGELVRGALDQVRASGRDVVPLCPYVRAWLGRHPEYQDLVRADPSNG</sequence>
<dbReference type="STRING" id="593907.Celgi_0168"/>
<dbReference type="HOGENOM" id="CLU_132888_0_0_11"/>
<dbReference type="eggNOG" id="COG2388">
    <property type="taxonomic scope" value="Bacteria"/>
</dbReference>
<evidence type="ECO:0000313" key="4">
    <source>
        <dbReference type="Proteomes" id="UP000000485"/>
    </source>
</evidence>
<dbReference type="AlphaFoldDB" id="F8A2X9"/>
<dbReference type="OrthoDB" id="5405911at2"/>
<evidence type="ECO:0000259" key="2">
    <source>
        <dbReference type="PROSITE" id="PS51729"/>
    </source>
</evidence>
<dbReference type="InterPro" id="IPR016181">
    <property type="entry name" value="Acyl_CoA_acyltransferase"/>
</dbReference>
<proteinExistence type="predicted"/>
<feature type="domain" description="N-acetyltransferase" evidence="2">
    <location>
        <begin position="5"/>
        <end position="91"/>
    </location>
</feature>
<dbReference type="PANTHER" id="PTHR31435:SF10">
    <property type="entry name" value="BSR4717 PROTEIN"/>
    <property type="match status" value="1"/>
</dbReference>
<dbReference type="InterPro" id="IPR000182">
    <property type="entry name" value="GNAT_dom"/>
</dbReference>
<keyword evidence="4" id="KW-1185">Reference proteome</keyword>
<dbReference type="PROSITE" id="PS51729">
    <property type="entry name" value="GNAT_YJDJ"/>
    <property type="match status" value="1"/>
</dbReference>
<organism evidence="3 4">
    <name type="scientific">Cellulomonas gilvus (strain ATCC 13127 / NRRL B-14078)</name>
    <name type="common">Cellvibrio gilvus</name>
    <dbReference type="NCBI Taxonomy" id="593907"/>
    <lineage>
        <taxon>Bacteria</taxon>
        <taxon>Bacillati</taxon>
        <taxon>Actinomycetota</taxon>
        <taxon>Actinomycetes</taxon>
        <taxon>Micrococcales</taxon>
        <taxon>Cellulomonadaceae</taxon>
        <taxon>Cellulomonas</taxon>
    </lineage>
</organism>
<name>F8A2X9_CELGA</name>
<dbReference type="GO" id="GO:0016747">
    <property type="term" value="F:acyltransferase activity, transferring groups other than amino-acyl groups"/>
    <property type="evidence" value="ECO:0007669"/>
    <property type="project" value="InterPro"/>
</dbReference>
<evidence type="ECO:0000259" key="1">
    <source>
        <dbReference type="PROSITE" id="PS51186"/>
    </source>
</evidence>
<feature type="domain" description="N-acetyltransferase" evidence="1">
    <location>
        <begin position="1"/>
        <end position="97"/>
    </location>
</feature>
<reference evidence="4" key="1">
    <citation type="submission" date="2011-04" db="EMBL/GenBank/DDBJ databases">
        <title>Complete sequence of Cellvibrio gilvus ATCC 13127.</title>
        <authorList>
            <person name="Lucas S."/>
            <person name="Han J."/>
            <person name="Lapidus A."/>
            <person name="Cheng J.-F."/>
            <person name="Goodwin L."/>
            <person name="Pitluck S."/>
            <person name="Peters L."/>
            <person name="Munk A."/>
            <person name="Detter J.C."/>
            <person name="Han C."/>
            <person name="Tapia R."/>
            <person name="Land M."/>
            <person name="Hauser L."/>
            <person name="Kyrpides N."/>
            <person name="Ivanova N."/>
            <person name="Ovchinnikova G."/>
            <person name="Pagani I."/>
            <person name="Mead D."/>
            <person name="Brumm P."/>
            <person name="Woyke T."/>
        </authorList>
    </citation>
    <scope>NUCLEOTIDE SEQUENCE [LARGE SCALE GENOMIC DNA]</scope>
    <source>
        <strain evidence="4">ATCC 13127 / NRRL B-14078</strain>
    </source>
</reference>
<dbReference type="PROSITE" id="PS51186">
    <property type="entry name" value="GNAT"/>
    <property type="match status" value="1"/>
</dbReference>
<keyword evidence="3" id="KW-0808">Transferase</keyword>
<dbReference type="Proteomes" id="UP000000485">
    <property type="component" value="Chromosome"/>
</dbReference>
<accession>F8A2X9</accession>
<dbReference type="RefSeq" id="WP_013882226.1">
    <property type="nucleotide sequence ID" value="NC_015671.1"/>
</dbReference>
<dbReference type="Gene3D" id="3.40.630.30">
    <property type="match status" value="1"/>
</dbReference>
<dbReference type="KEGG" id="cga:Celgi_0168"/>
<dbReference type="PANTHER" id="PTHR31435">
    <property type="entry name" value="PROTEIN NATD1"/>
    <property type="match status" value="1"/>
</dbReference>
<evidence type="ECO:0000313" key="3">
    <source>
        <dbReference type="EMBL" id="AEI10696.1"/>
    </source>
</evidence>
<dbReference type="InterPro" id="IPR045057">
    <property type="entry name" value="Gcn5-rel_NAT"/>
</dbReference>
<dbReference type="Pfam" id="PF14542">
    <property type="entry name" value="Acetyltransf_CG"/>
    <property type="match status" value="1"/>
</dbReference>
<dbReference type="InterPro" id="IPR031165">
    <property type="entry name" value="GNAT_YJDJ"/>
</dbReference>
<dbReference type="EMBL" id="CP002665">
    <property type="protein sequence ID" value="AEI10696.1"/>
    <property type="molecule type" value="Genomic_DNA"/>
</dbReference>
<gene>
    <name evidence="3" type="ordered locus">Celgi_0168</name>
</gene>
<dbReference type="CDD" id="cd04301">
    <property type="entry name" value="NAT_SF"/>
    <property type="match status" value="1"/>
</dbReference>
<dbReference type="SUPFAM" id="SSF55729">
    <property type="entry name" value="Acyl-CoA N-acyltransferases (Nat)"/>
    <property type="match status" value="1"/>
</dbReference>